<evidence type="ECO:0000313" key="2">
    <source>
        <dbReference type="EMBL" id="KAL1856427.1"/>
    </source>
</evidence>
<accession>A0ABR3W9B2</accession>
<evidence type="ECO:0000313" key="3">
    <source>
        <dbReference type="Proteomes" id="UP001586593"/>
    </source>
</evidence>
<dbReference type="Proteomes" id="UP001586593">
    <property type="component" value="Unassembled WGS sequence"/>
</dbReference>
<organism evidence="2 3">
    <name type="scientific">Phialemonium thermophilum</name>
    <dbReference type="NCBI Taxonomy" id="223376"/>
    <lineage>
        <taxon>Eukaryota</taxon>
        <taxon>Fungi</taxon>
        <taxon>Dikarya</taxon>
        <taxon>Ascomycota</taxon>
        <taxon>Pezizomycotina</taxon>
        <taxon>Sordariomycetes</taxon>
        <taxon>Sordariomycetidae</taxon>
        <taxon>Cephalothecales</taxon>
        <taxon>Cephalothecaceae</taxon>
        <taxon>Phialemonium</taxon>
    </lineage>
</organism>
<feature type="domain" description="N-acetyltransferase" evidence="1">
    <location>
        <begin position="3"/>
        <end position="164"/>
    </location>
</feature>
<keyword evidence="3" id="KW-1185">Reference proteome</keyword>
<dbReference type="PROSITE" id="PS51186">
    <property type="entry name" value="GNAT"/>
    <property type="match status" value="1"/>
</dbReference>
<name>A0ABR3W9B2_9PEZI</name>
<proteinExistence type="predicted"/>
<gene>
    <name evidence="2" type="ORF">VTK73DRAFT_8284</name>
</gene>
<dbReference type="EMBL" id="JAZHXJ010000593">
    <property type="protein sequence ID" value="KAL1856427.1"/>
    <property type="molecule type" value="Genomic_DNA"/>
</dbReference>
<dbReference type="SUPFAM" id="SSF55729">
    <property type="entry name" value="Acyl-CoA N-acyltransferases (Nat)"/>
    <property type="match status" value="1"/>
</dbReference>
<sequence>MAAAWRQMNVGDIEGVVRVADEVHPDLPESDHVFSERARLFPEGCLVLVEDGEVCGYAISHPIRQRQPPALDSLLGEIVPDADQYYIHDLALLARCRGKGYAAEGVGRLLDVARRYPTTCLISVYGTSPFWRRFGFKPEQVDEALQEKLRNYGDDATYLSRQNH</sequence>
<dbReference type="InterPro" id="IPR016181">
    <property type="entry name" value="Acyl_CoA_acyltransferase"/>
</dbReference>
<comment type="caution">
    <text evidence="2">The sequence shown here is derived from an EMBL/GenBank/DDBJ whole genome shotgun (WGS) entry which is preliminary data.</text>
</comment>
<evidence type="ECO:0000259" key="1">
    <source>
        <dbReference type="PROSITE" id="PS51186"/>
    </source>
</evidence>
<dbReference type="Gene3D" id="3.40.630.30">
    <property type="match status" value="1"/>
</dbReference>
<protein>
    <recommendedName>
        <fullName evidence="1">N-acetyltransferase domain-containing protein</fullName>
    </recommendedName>
</protein>
<dbReference type="CDD" id="cd04301">
    <property type="entry name" value="NAT_SF"/>
    <property type="match status" value="1"/>
</dbReference>
<dbReference type="InterPro" id="IPR000182">
    <property type="entry name" value="GNAT_dom"/>
</dbReference>
<dbReference type="Pfam" id="PF00583">
    <property type="entry name" value="Acetyltransf_1"/>
    <property type="match status" value="1"/>
</dbReference>
<reference evidence="2 3" key="1">
    <citation type="journal article" date="2024" name="Commun. Biol.">
        <title>Comparative genomic analysis of thermophilic fungi reveals convergent evolutionary adaptations and gene losses.</title>
        <authorList>
            <person name="Steindorff A.S."/>
            <person name="Aguilar-Pontes M.V."/>
            <person name="Robinson A.J."/>
            <person name="Andreopoulos B."/>
            <person name="LaButti K."/>
            <person name="Kuo A."/>
            <person name="Mondo S."/>
            <person name="Riley R."/>
            <person name="Otillar R."/>
            <person name="Haridas S."/>
            <person name="Lipzen A."/>
            <person name="Grimwood J."/>
            <person name="Schmutz J."/>
            <person name="Clum A."/>
            <person name="Reid I.D."/>
            <person name="Moisan M.C."/>
            <person name="Butler G."/>
            <person name="Nguyen T.T.M."/>
            <person name="Dewar K."/>
            <person name="Conant G."/>
            <person name="Drula E."/>
            <person name="Henrissat B."/>
            <person name="Hansel C."/>
            <person name="Singer S."/>
            <person name="Hutchinson M.I."/>
            <person name="de Vries R.P."/>
            <person name="Natvig D.O."/>
            <person name="Powell A.J."/>
            <person name="Tsang A."/>
            <person name="Grigoriev I.V."/>
        </authorList>
    </citation>
    <scope>NUCLEOTIDE SEQUENCE [LARGE SCALE GENOMIC DNA]</scope>
    <source>
        <strain evidence="2 3">ATCC 24622</strain>
    </source>
</reference>